<feature type="transmembrane region" description="Helical" evidence="2">
    <location>
        <begin position="80"/>
        <end position="103"/>
    </location>
</feature>
<gene>
    <name evidence="3" type="ORF">BAY36_00140</name>
</gene>
<dbReference type="NCBIfam" id="NF045757">
    <property type="entry name" value="MPN565"/>
    <property type="match status" value="1"/>
</dbReference>
<feature type="transmembrane region" description="Helical" evidence="2">
    <location>
        <begin position="27"/>
        <end position="48"/>
    </location>
</feature>
<feature type="compositionally biased region" description="Basic and acidic residues" evidence="1">
    <location>
        <begin position="192"/>
        <end position="201"/>
    </location>
</feature>
<feature type="region of interest" description="Disordered" evidence="1">
    <location>
        <begin position="192"/>
        <end position="212"/>
    </location>
</feature>
<dbReference type="AlphaFoldDB" id="A0AB36DSQ4"/>
<dbReference type="Proteomes" id="UP000092188">
    <property type="component" value="Unassembled WGS sequence"/>
</dbReference>
<name>A0AB36DSQ4_MYCGL</name>
<reference evidence="3 4" key="1">
    <citation type="submission" date="2016-06" db="EMBL/GenBank/DDBJ databases">
        <authorList>
            <person name="Ricketts C."/>
            <person name="Pickler L."/>
            <person name="Maurer J."/>
            <person name="Ayyampalayam S."/>
            <person name="Garcia M."/>
            <person name="Ferguson-Noel N.M."/>
        </authorList>
    </citation>
    <scope>NUCLEOTIDE SEQUENCE [LARGE SCALE GENOMIC DNA]</scope>
    <source>
        <strain evidence="3 4">K6356</strain>
    </source>
</reference>
<organism evidence="3 4">
    <name type="scientific">Mycoplasmoides gallisepticum</name>
    <name type="common">Mycoplasma gallisepticum</name>
    <dbReference type="NCBI Taxonomy" id="2096"/>
    <lineage>
        <taxon>Bacteria</taxon>
        <taxon>Bacillati</taxon>
        <taxon>Mycoplasmatota</taxon>
        <taxon>Mycoplasmoidales</taxon>
        <taxon>Mycoplasmoidaceae</taxon>
        <taxon>Mycoplasmoides</taxon>
    </lineage>
</organism>
<proteinExistence type="predicted"/>
<feature type="compositionally biased region" description="Polar residues" evidence="1">
    <location>
        <begin position="202"/>
        <end position="212"/>
    </location>
</feature>
<feature type="transmembrane region" description="Helical" evidence="2">
    <location>
        <begin position="110"/>
        <end position="130"/>
    </location>
</feature>
<evidence type="ECO:0000313" key="4">
    <source>
        <dbReference type="Proteomes" id="UP000092188"/>
    </source>
</evidence>
<sequence length="212" mass="25050">MIRYFYIISKYFMEYFKSSLYKKTNPLILTLFLLFFVVGYYVVIWVLFGEFNLLKLNWLLGEGVIITQDQMINQRNFNPLILAFIFPPLGVYFLLILLIRYLFKQTAYDLIPLTYSFSIALITIILSGLFKFANQGLIIFGRIVLVIVVFSISFFLLVFIINKLMIRLDLKHDYVYLNDLLEENQSKNKRTEQIKQLKKPESSTITISDKNK</sequence>
<evidence type="ECO:0000313" key="3">
    <source>
        <dbReference type="EMBL" id="OBU78853.1"/>
    </source>
</evidence>
<feature type="transmembrane region" description="Helical" evidence="2">
    <location>
        <begin position="136"/>
        <end position="161"/>
    </location>
</feature>
<evidence type="ECO:0000256" key="1">
    <source>
        <dbReference type="SAM" id="MobiDB-lite"/>
    </source>
</evidence>
<dbReference type="EMBL" id="MAGQ01000003">
    <property type="protein sequence ID" value="OBU78853.1"/>
    <property type="molecule type" value="Genomic_DNA"/>
</dbReference>
<keyword evidence="2" id="KW-1133">Transmembrane helix</keyword>
<evidence type="ECO:0000256" key="2">
    <source>
        <dbReference type="SAM" id="Phobius"/>
    </source>
</evidence>
<keyword evidence="2" id="KW-0812">Transmembrane</keyword>
<accession>A0AB36DSQ4</accession>
<protein>
    <submittedName>
        <fullName evidence="3">Uncharacterized protein</fullName>
    </submittedName>
</protein>
<comment type="caution">
    <text evidence="3">The sequence shown here is derived from an EMBL/GenBank/DDBJ whole genome shotgun (WGS) entry which is preliminary data.</text>
</comment>
<keyword evidence="2" id="KW-0472">Membrane</keyword>